<dbReference type="Pfam" id="PF13639">
    <property type="entry name" value="zf-RING_2"/>
    <property type="match status" value="1"/>
</dbReference>
<evidence type="ECO:0000313" key="4">
    <source>
        <dbReference type="EMBL" id="RRT64389.1"/>
    </source>
</evidence>
<dbReference type="InterPro" id="IPR001841">
    <property type="entry name" value="Znf_RING"/>
</dbReference>
<dbReference type="PANTHER" id="PTHR46719">
    <property type="entry name" value="TRANSCRIPTION FACTOR C2H2 FAMILY-RELATED"/>
    <property type="match status" value="1"/>
</dbReference>
<protein>
    <recommendedName>
        <fullName evidence="3">RING-type domain-containing protein</fullName>
    </recommendedName>
</protein>
<keyword evidence="2" id="KW-1133">Transmembrane helix</keyword>
<evidence type="ECO:0000256" key="2">
    <source>
        <dbReference type="SAM" id="Phobius"/>
    </source>
</evidence>
<dbReference type="InterPro" id="IPR013083">
    <property type="entry name" value="Znf_RING/FYVE/PHD"/>
</dbReference>
<dbReference type="SUPFAM" id="SSF57850">
    <property type="entry name" value="RING/U-box"/>
    <property type="match status" value="1"/>
</dbReference>
<dbReference type="AlphaFoldDB" id="A0A426ZK73"/>
<sequence length="255" mass="27409">MSGSGVDGSSFLPPDDNSTGRLPGLAYGLGVSVGILMVITAALLASYLCTRARTTAANRRSGDDAATLADLEAGIDEATLTSYPKVSYSQAKLEEKGTTAACCSICLSDYKDADVLRRLPDCGHLFHLDCVDPWLRSHRSCPNCRSSPAPSSMPTPLSEVVPLAHSRTLFSNWRFGPWFDQSGEDRIVTVRCDDSSITTPPDPDQAVGFKEVAPGSRLIRVGQDTGTHHRPLEAQEPRDAHHVVIVPPEGRKPVL</sequence>
<comment type="caution">
    <text evidence="4">The sequence shown here is derived from an EMBL/GenBank/DDBJ whole genome shotgun (WGS) entry which is preliminary data.</text>
</comment>
<evidence type="ECO:0000259" key="3">
    <source>
        <dbReference type="PROSITE" id="PS50089"/>
    </source>
</evidence>
<keyword evidence="2" id="KW-0472">Membrane</keyword>
<evidence type="ECO:0000313" key="5">
    <source>
        <dbReference type="Proteomes" id="UP000287651"/>
    </source>
</evidence>
<accession>A0A426ZK73</accession>
<keyword evidence="1" id="KW-0862">Zinc</keyword>
<dbReference type="GO" id="GO:0008270">
    <property type="term" value="F:zinc ion binding"/>
    <property type="evidence" value="ECO:0007669"/>
    <property type="project" value="UniProtKB-KW"/>
</dbReference>
<feature type="domain" description="RING-type" evidence="3">
    <location>
        <begin position="103"/>
        <end position="145"/>
    </location>
</feature>
<dbReference type="CDD" id="cd16461">
    <property type="entry name" value="RING-H2_EL5-like"/>
    <property type="match status" value="1"/>
</dbReference>
<proteinExistence type="predicted"/>
<dbReference type="SMART" id="SM00184">
    <property type="entry name" value="RING"/>
    <property type="match status" value="1"/>
</dbReference>
<dbReference type="PANTHER" id="PTHR46719:SF7">
    <property type="entry name" value="RING-H2 FINGER PROTEIN ATL71-RELATED"/>
    <property type="match status" value="1"/>
</dbReference>
<organism evidence="4 5">
    <name type="scientific">Ensete ventricosum</name>
    <name type="common">Abyssinian banana</name>
    <name type="synonym">Musa ensete</name>
    <dbReference type="NCBI Taxonomy" id="4639"/>
    <lineage>
        <taxon>Eukaryota</taxon>
        <taxon>Viridiplantae</taxon>
        <taxon>Streptophyta</taxon>
        <taxon>Embryophyta</taxon>
        <taxon>Tracheophyta</taxon>
        <taxon>Spermatophyta</taxon>
        <taxon>Magnoliopsida</taxon>
        <taxon>Liliopsida</taxon>
        <taxon>Zingiberales</taxon>
        <taxon>Musaceae</taxon>
        <taxon>Ensete</taxon>
    </lineage>
</organism>
<dbReference type="Gene3D" id="3.30.40.10">
    <property type="entry name" value="Zinc/RING finger domain, C3HC4 (zinc finger)"/>
    <property type="match status" value="1"/>
</dbReference>
<dbReference type="InterPro" id="IPR045899">
    <property type="entry name" value="ATL71-like"/>
</dbReference>
<evidence type="ECO:0000256" key="1">
    <source>
        <dbReference type="PROSITE-ProRule" id="PRU00175"/>
    </source>
</evidence>
<name>A0A426ZK73_ENSVE</name>
<gene>
    <name evidence="4" type="ORF">B296_00028844</name>
</gene>
<dbReference type="PROSITE" id="PS50089">
    <property type="entry name" value="ZF_RING_2"/>
    <property type="match status" value="1"/>
</dbReference>
<reference evidence="4 5" key="1">
    <citation type="journal article" date="2014" name="Agronomy (Basel)">
        <title>A Draft Genome Sequence for Ensete ventricosum, the Drought-Tolerant Tree Against Hunger.</title>
        <authorList>
            <person name="Harrison J."/>
            <person name="Moore K.A."/>
            <person name="Paszkiewicz K."/>
            <person name="Jones T."/>
            <person name="Grant M."/>
            <person name="Ambacheew D."/>
            <person name="Muzemil S."/>
            <person name="Studholme D.J."/>
        </authorList>
    </citation>
    <scope>NUCLEOTIDE SEQUENCE [LARGE SCALE GENOMIC DNA]</scope>
</reference>
<dbReference type="Proteomes" id="UP000287651">
    <property type="component" value="Unassembled WGS sequence"/>
</dbReference>
<keyword evidence="1" id="KW-0479">Metal-binding</keyword>
<keyword evidence="2" id="KW-0812">Transmembrane</keyword>
<keyword evidence="1" id="KW-0863">Zinc-finger</keyword>
<dbReference type="EMBL" id="AMZH03006215">
    <property type="protein sequence ID" value="RRT64389.1"/>
    <property type="molecule type" value="Genomic_DNA"/>
</dbReference>
<feature type="transmembrane region" description="Helical" evidence="2">
    <location>
        <begin position="25"/>
        <end position="50"/>
    </location>
</feature>